<keyword evidence="2" id="KW-0274">FAD</keyword>
<evidence type="ECO:0000256" key="3">
    <source>
        <dbReference type="ARBA" id="ARBA00023002"/>
    </source>
</evidence>
<dbReference type="RefSeq" id="WP_121523233.1">
    <property type="nucleotide sequence ID" value="NZ_RCHC01000008.1"/>
</dbReference>
<dbReference type="SUPFAM" id="SSF51905">
    <property type="entry name" value="FAD/NAD(P)-binding domain"/>
    <property type="match status" value="2"/>
</dbReference>
<dbReference type="PANTHER" id="PTHR42877:SF4">
    <property type="entry name" value="FAD_NAD(P)-BINDING DOMAIN-CONTAINING PROTEIN-RELATED"/>
    <property type="match status" value="1"/>
</dbReference>
<dbReference type="InterPro" id="IPR020946">
    <property type="entry name" value="Flavin_mOase-like"/>
</dbReference>
<evidence type="ECO:0000313" key="4">
    <source>
        <dbReference type="EMBL" id="RLL21816.1"/>
    </source>
</evidence>
<evidence type="ECO:0000256" key="2">
    <source>
        <dbReference type="ARBA" id="ARBA00022827"/>
    </source>
</evidence>
<dbReference type="Gene3D" id="3.50.50.60">
    <property type="entry name" value="FAD/NAD(P)-binding domain"/>
    <property type="match status" value="3"/>
</dbReference>
<keyword evidence="1" id="KW-0285">Flavoprotein</keyword>
<evidence type="ECO:0000313" key="5">
    <source>
        <dbReference type="Proteomes" id="UP000280271"/>
    </source>
</evidence>
<dbReference type="EMBL" id="RCHC01000008">
    <property type="protein sequence ID" value="RLL21816.1"/>
    <property type="molecule type" value="Genomic_DNA"/>
</dbReference>
<dbReference type="InterPro" id="IPR036188">
    <property type="entry name" value="FAD/NAD-bd_sf"/>
</dbReference>
<evidence type="ECO:0000256" key="1">
    <source>
        <dbReference type="ARBA" id="ARBA00022630"/>
    </source>
</evidence>
<keyword evidence="5" id="KW-1185">Reference proteome</keyword>
<dbReference type="PRINTS" id="PR00411">
    <property type="entry name" value="PNDRDTASEI"/>
</dbReference>
<dbReference type="Proteomes" id="UP000280271">
    <property type="component" value="Unassembled WGS sequence"/>
</dbReference>
<reference evidence="4 5" key="1">
    <citation type="submission" date="2018-09" db="EMBL/GenBank/DDBJ databases">
        <title>The draft genome of Acinetobacter sp. strains.</title>
        <authorList>
            <person name="Qin J."/>
            <person name="Feng Y."/>
            <person name="Zong Z."/>
        </authorList>
    </citation>
    <scope>NUCLEOTIDE SEQUENCE [LARGE SCALE GENOMIC DNA]</scope>
    <source>
        <strain evidence="4 5">WCHAc060005</strain>
    </source>
</reference>
<protein>
    <submittedName>
        <fullName evidence="4">NAD(P)/FAD-dependent oxidoreductase</fullName>
    </submittedName>
</protein>
<dbReference type="PANTHER" id="PTHR42877">
    <property type="entry name" value="L-ORNITHINE N(5)-MONOOXYGENASE-RELATED"/>
    <property type="match status" value="1"/>
</dbReference>
<dbReference type="InterPro" id="IPR051209">
    <property type="entry name" value="FAD-bind_Monooxygenase_sf"/>
</dbReference>
<keyword evidence="3" id="KW-0560">Oxidoreductase</keyword>
<gene>
    <name evidence="4" type="ORF">D9K81_08975</name>
</gene>
<accession>A0ABX9TVQ7</accession>
<name>A0ABX9TVQ7_9GAMM</name>
<sequence length="491" mass="55795">MDIQNIVAETDVLIVGSGFGGLGLAIQMKQKGKNNFLIVEREGEVGGTWRDNTYPGVECDVPSHLYSFSFRLNPEWSKTFAPGPEIQEYLKKTADEEQLRSHIHFHTEMIKSSWDANQQKWMVETSKGTYISRYLITAAGHLADEHLPKIEGLESFTGDFFHSARWNHDVSLAGKRIAIVGSGASAIQIVPRMAEIASEMVVFQRSAPYVIPRPDYVYSEGQKQLFKRMPSEMEKLRQDIFWGGEFNFIQRRNVPKFVSDAKNMALSHLKAQIQDTKLQEKLTPKYEIGCKRLLVSNTYYPTFNQDHVVLEASALAKIEGSDLISSNGERFENIEAIVFATGFEATRPPFAQRVFNAEQKSLDEQWNEGMQAYDAISVHNFPNLFIINGPNTGLGHNSVVYIIEAQVDYILQALDYLEQQSKQVFSVRKQAEDDYVKRLRTMSEGTVWLAGGCKSWYVDPRSGNLTLVWPDYAFSFRDNNGTFHPEGYEFS</sequence>
<comment type="caution">
    <text evidence="4">The sequence shown here is derived from an EMBL/GenBank/DDBJ whole genome shotgun (WGS) entry which is preliminary data.</text>
</comment>
<dbReference type="Pfam" id="PF00743">
    <property type="entry name" value="FMO-like"/>
    <property type="match status" value="1"/>
</dbReference>
<proteinExistence type="predicted"/>
<organism evidence="4 5">
    <name type="scientific">Acinetobacter chengduensis</name>
    <dbReference type="NCBI Taxonomy" id="2420890"/>
    <lineage>
        <taxon>Bacteria</taxon>
        <taxon>Pseudomonadati</taxon>
        <taxon>Pseudomonadota</taxon>
        <taxon>Gammaproteobacteria</taxon>
        <taxon>Moraxellales</taxon>
        <taxon>Moraxellaceae</taxon>
        <taxon>Acinetobacter</taxon>
    </lineage>
</organism>